<accession>A0A212D779</accession>
<dbReference type="EMBL" id="MKHE01000005">
    <property type="protein sequence ID" value="OWK14115.1"/>
    <property type="molecule type" value="Genomic_DNA"/>
</dbReference>
<keyword evidence="3" id="KW-0268">Exocytosis</keyword>
<dbReference type="GO" id="GO:0006887">
    <property type="term" value="P:exocytosis"/>
    <property type="evidence" value="ECO:0007669"/>
    <property type="project" value="UniProtKB-KW"/>
</dbReference>
<dbReference type="FunFam" id="1.10.357.50:FF:000005">
    <property type="entry name" value="protein unc-13 homolog D"/>
    <property type="match status" value="1"/>
</dbReference>
<reference evidence="8 9" key="1">
    <citation type="journal article" date="2018" name="Mol. Genet. Genomics">
        <title>The red deer Cervus elaphus genome CerEla1.0: sequencing, annotating, genes, and chromosomes.</title>
        <authorList>
            <person name="Bana N.A."/>
            <person name="Nyiri A."/>
            <person name="Nagy J."/>
            <person name="Frank K."/>
            <person name="Nagy T."/>
            <person name="Steger V."/>
            <person name="Schiller M."/>
            <person name="Lakatos P."/>
            <person name="Sugar L."/>
            <person name="Horn P."/>
            <person name="Barta E."/>
            <person name="Orosz L."/>
        </authorList>
    </citation>
    <scope>NUCLEOTIDE SEQUENCE [LARGE SCALE GENOMIC DNA]</scope>
    <source>
        <strain evidence="8">Hungarian</strain>
    </source>
</reference>
<dbReference type="PROSITE" id="PS51259">
    <property type="entry name" value="MHD2"/>
    <property type="match status" value="1"/>
</dbReference>
<gene>
    <name evidence="8" type="ORF">Celaphus_00001626</name>
</gene>
<evidence type="ECO:0000313" key="8">
    <source>
        <dbReference type="EMBL" id="OWK14115.1"/>
    </source>
</evidence>
<evidence type="ECO:0000256" key="3">
    <source>
        <dbReference type="ARBA" id="ARBA00022483"/>
    </source>
</evidence>
<dbReference type="InterPro" id="IPR052095">
    <property type="entry name" value="UNC-13_domain"/>
</dbReference>
<evidence type="ECO:0000256" key="5">
    <source>
        <dbReference type="ARBA" id="ARBA00022753"/>
    </source>
</evidence>
<dbReference type="GO" id="GO:0055037">
    <property type="term" value="C:recycling endosome"/>
    <property type="evidence" value="ECO:0007669"/>
    <property type="project" value="UniProtKB-SubCell"/>
</dbReference>
<comment type="caution">
    <text evidence="8">The sequence shown here is derived from an EMBL/GenBank/DDBJ whole genome shotgun (WGS) entry which is preliminary data.</text>
</comment>
<comment type="subcellular location">
    <subcellularLocation>
        <location evidence="2">Cytoplasm</location>
    </subcellularLocation>
    <subcellularLocation>
        <location evidence="1">Recycling endosome</location>
    </subcellularLocation>
</comment>
<protein>
    <submittedName>
        <fullName evidence="8">UNC13D</fullName>
    </submittedName>
</protein>
<feature type="domain" description="MHD2" evidence="7">
    <location>
        <begin position="418"/>
        <end position="483"/>
    </location>
</feature>
<dbReference type="InterPro" id="IPR014772">
    <property type="entry name" value="Munc13_dom-2"/>
</dbReference>
<dbReference type="AlphaFoldDB" id="A0A212D779"/>
<dbReference type="OrthoDB" id="7976202at2759"/>
<dbReference type="GO" id="GO:0070382">
    <property type="term" value="C:exocytic vesicle"/>
    <property type="evidence" value="ECO:0007669"/>
    <property type="project" value="TreeGrafter"/>
</dbReference>
<keyword evidence="9" id="KW-1185">Reference proteome</keyword>
<dbReference type="PANTHER" id="PTHR45999:SF3">
    <property type="entry name" value="PROTEIN UNC-13 HOMOLOG D"/>
    <property type="match status" value="1"/>
</dbReference>
<dbReference type="InterPro" id="IPR014770">
    <property type="entry name" value="Munc13_1"/>
</dbReference>
<evidence type="ECO:0000256" key="2">
    <source>
        <dbReference type="ARBA" id="ARBA00004496"/>
    </source>
</evidence>
<evidence type="ECO:0000256" key="1">
    <source>
        <dbReference type="ARBA" id="ARBA00004172"/>
    </source>
</evidence>
<dbReference type="InterPro" id="IPR010439">
    <property type="entry name" value="MUN_dom"/>
</dbReference>
<proteinExistence type="predicted"/>
<dbReference type="Proteomes" id="UP000242450">
    <property type="component" value="Chromosome 5"/>
</dbReference>
<dbReference type="Gene3D" id="1.10.357.50">
    <property type="match status" value="1"/>
</dbReference>
<dbReference type="Pfam" id="PF06292">
    <property type="entry name" value="MUN"/>
    <property type="match status" value="1"/>
</dbReference>
<dbReference type="PANTHER" id="PTHR45999">
    <property type="entry name" value="UNC-13-4A, ISOFORM B"/>
    <property type="match status" value="1"/>
</dbReference>
<keyword evidence="4" id="KW-0963">Cytoplasm</keyword>
<name>A0A212D779_CEREH</name>
<dbReference type="PROSITE" id="PS51258">
    <property type="entry name" value="MHD1"/>
    <property type="match status" value="1"/>
</dbReference>
<evidence type="ECO:0000259" key="6">
    <source>
        <dbReference type="PROSITE" id="PS51258"/>
    </source>
</evidence>
<keyword evidence="5" id="KW-0967">Endosome</keyword>
<sequence length="483" mass="54144">MAAPWWRAVLNGSRSWQGFSTSAALSRRAAPLGPMPNEDIDVSNVERLKKYRSFDRYRRRAEREARDAHWWRTYREHFGEESGMADREHGVSLLVVGPDAHRSKPCLAHFCPCQGLLEMGKALLSLVQDIIGDLHQCQRTWNKIFHNVLKIDLFSMAFLELQWLVAKRVQDHIALVGSSVTPEVGESLFQLYISLKELYQLGPLPSERDGVLALEGFHRWFQPAIPSWLQKTYSEALARVQRAVQMDQLVPLGELTKHSTSAVDLSTCFAQISHTAQQLDWPDPEEAFMITVKFDTCRLALVYCSLIKARARELSAGQKDQGQAANMLCVVVNDMEQLRLVIGKLPAQLAWEALEQRVGAVLEQEQLRNTLHAQLQGALAGLGHEIRTGVRTLAEQLEAGIAKHIQKLVGIRESVLPEDAILPLMKFLEVKLCYMNTNLVQENFSRSVVAACPAVSHSLLLASLLPLLPSLSIHPRGEDATGF</sequence>
<evidence type="ECO:0000313" key="9">
    <source>
        <dbReference type="Proteomes" id="UP000242450"/>
    </source>
</evidence>
<evidence type="ECO:0000256" key="4">
    <source>
        <dbReference type="ARBA" id="ARBA00022490"/>
    </source>
</evidence>
<feature type="domain" description="MHD1" evidence="6">
    <location>
        <begin position="189"/>
        <end position="314"/>
    </location>
</feature>
<organism evidence="8 9">
    <name type="scientific">Cervus elaphus hippelaphus</name>
    <name type="common">European red deer</name>
    <dbReference type="NCBI Taxonomy" id="46360"/>
    <lineage>
        <taxon>Eukaryota</taxon>
        <taxon>Metazoa</taxon>
        <taxon>Chordata</taxon>
        <taxon>Craniata</taxon>
        <taxon>Vertebrata</taxon>
        <taxon>Euteleostomi</taxon>
        <taxon>Mammalia</taxon>
        <taxon>Eutheria</taxon>
        <taxon>Laurasiatheria</taxon>
        <taxon>Artiodactyla</taxon>
        <taxon>Ruminantia</taxon>
        <taxon>Pecora</taxon>
        <taxon>Cervidae</taxon>
        <taxon>Cervinae</taxon>
        <taxon>Cervus</taxon>
    </lineage>
</organism>
<evidence type="ECO:0000259" key="7">
    <source>
        <dbReference type="PROSITE" id="PS51259"/>
    </source>
</evidence>